<proteinExistence type="predicted"/>
<accession>A0ABD3C113</accession>
<gene>
    <name evidence="2" type="ORF">CASFOL_031872</name>
</gene>
<evidence type="ECO:0000313" key="2">
    <source>
        <dbReference type="EMBL" id="KAL3623056.1"/>
    </source>
</evidence>
<keyword evidence="3" id="KW-1185">Reference proteome</keyword>
<feature type="compositionally biased region" description="Acidic residues" evidence="1">
    <location>
        <begin position="83"/>
        <end position="107"/>
    </location>
</feature>
<name>A0ABD3C113_9LAMI</name>
<protein>
    <submittedName>
        <fullName evidence="2">Uncharacterized protein</fullName>
    </submittedName>
</protein>
<evidence type="ECO:0000256" key="1">
    <source>
        <dbReference type="SAM" id="MobiDB-lite"/>
    </source>
</evidence>
<feature type="compositionally biased region" description="Basic and acidic residues" evidence="1">
    <location>
        <begin position="40"/>
        <end position="52"/>
    </location>
</feature>
<reference evidence="3" key="1">
    <citation type="journal article" date="2024" name="IScience">
        <title>Strigolactones Initiate the Formation of Haustorium-like Structures in Castilleja.</title>
        <authorList>
            <person name="Buerger M."/>
            <person name="Peterson D."/>
            <person name="Chory J."/>
        </authorList>
    </citation>
    <scope>NUCLEOTIDE SEQUENCE [LARGE SCALE GENOMIC DNA]</scope>
</reference>
<evidence type="ECO:0000313" key="3">
    <source>
        <dbReference type="Proteomes" id="UP001632038"/>
    </source>
</evidence>
<dbReference type="Proteomes" id="UP001632038">
    <property type="component" value="Unassembled WGS sequence"/>
</dbReference>
<dbReference type="EMBL" id="JAVIJP010000054">
    <property type="protein sequence ID" value="KAL3623056.1"/>
    <property type="molecule type" value="Genomic_DNA"/>
</dbReference>
<organism evidence="2 3">
    <name type="scientific">Castilleja foliolosa</name>
    <dbReference type="NCBI Taxonomy" id="1961234"/>
    <lineage>
        <taxon>Eukaryota</taxon>
        <taxon>Viridiplantae</taxon>
        <taxon>Streptophyta</taxon>
        <taxon>Embryophyta</taxon>
        <taxon>Tracheophyta</taxon>
        <taxon>Spermatophyta</taxon>
        <taxon>Magnoliopsida</taxon>
        <taxon>eudicotyledons</taxon>
        <taxon>Gunneridae</taxon>
        <taxon>Pentapetalae</taxon>
        <taxon>asterids</taxon>
        <taxon>lamiids</taxon>
        <taxon>Lamiales</taxon>
        <taxon>Orobanchaceae</taxon>
        <taxon>Pedicularideae</taxon>
        <taxon>Castillejinae</taxon>
        <taxon>Castilleja</taxon>
    </lineage>
</organism>
<sequence>MITFQIHYFFSIVFTKPTQKFSPSKKGFVSEKKNEFTHVRRRRDIEHDRVMGNDDGGDIYGGGDGDRHNNYTKSNIDGNADADSNDVDMYSDSDLNTDSDGDPEGDGNVERGGVEGVPMPATA</sequence>
<comment type="caution">
    <text evidence="2">The sequence shown here is derived from an EMBL/GenBank/DDBJ whole genome shotgun (WGS) entry which is preliminary data.</text>
</comment>
<feature type="region of interest" description="Disordered" evidence="1">
    <location>
        <begin position="40"/>
        <end position="123"/>
    </location>
</feature>
<dbReference type="AlphaFoldDB" id="A0ABD3C113"/>